<dbReference type="AlphaFoldDB" id="A3VH53"/>
<dbReference type="Proteomes" id="UP000002931">
    <property type="component" value="Unassembled WGS sequence"/>
</dbReference>
<gene>
    <name evidence="2" type="ORF">RB2654_15020</name>
</gene>
<evidence type="ECO:0000313" key="2">
    <source>
        <dbReference type="EMBL" id="EAQ12608.1"/>
    </source>
</evidence>
<dbReference type="EMBL" id="AAMT01000008">
    <property type="protein sequence ID" value="EAQ12608.1"/>
    <property type="molecule type" value="Genomic_DNA"/>
</dbReference>
<organism evidence="2 3">
    <name type="scientific">Maritimibacter alkaliphilus HTCC2654</name>
    <dbReference type="NCBI Taxonomy" id="314271"/>
    <lineage>
        <taxon>Bacteria</taxon>
        <taxon>Pseudomonadati</taxon>
        <taxon>Pseudomonadota</taxon>
        <taxon>Alphaproteobacteria</taxon>
        <taxon>Rhodobacterales</taxon>
        <taxon>Roseobacteraceae</taxon>
        <taxon>Maritimibacter</taxon>
    </lineage>
</organism>
<evidence type="ECO:0000313" key="3">
    <source>
        <dbReference type="Proteomes" id="UP000002931"/>
    </source>
</evidence>
<dbReference type="HOGENOM" id="CLU_3397329_0_0_5"/>
<name>A3VH53_9RHOB</name>
<sequence length="31" mass="3354">MPDSTTPTAFDPRSLARDFSRRSADGLGAAW</sequence>
<feature type="compositionally biased region" description="Basic and acidic residues" evidence="1">
    <location>
        <begin position="14"/>
        <end position="24"/>
    </location>
</feature>
<accession>A3VH53</accession>
<feature type="region of interest" description="Disordered" evidence="1">
    <location>
        <begin position="1"/>
        <end position="31"/>
    </location>
</feature>
<proteinExistence type="predicted"/>
<reference evidence="2 3" key="1">
    <citation type="journal article" date="2010" name="J. Bacteriol.">
        <title>Genome sequences of Pelagibaca bermudensis HTCC2601T and Maritimibacter alkaliphilus HTCC2654T, the type strains of two marine Roseobacter genera.</title>
        <authorList>
            <person name="Thrash J.C."/>
            <person name="Cho J.C."/>
            <person name="Ferriera S."/>
            <person name="Johnson J."/>
            <person name="Vergin K.L."/>
            <person name="Giovannoni S.J."/>
        </authorList>
    </citation>
    <scope>NUCLEOTIDE SEQUENCE [LARGE SCALE GENOMIC DNA]</scope>
    <source>
        <strain evidence="2 3">HTCC2654</strain>
    </source>
</reference>
<protein>
    <submittedName>
        <fullName evidence="2">Uncharacterized protein</fullName>
    </submittedName>
</protein>
<comment type="caution">
    <text evidence="2">The sequence shown here is derived from an EMBL/GenBank/DDBJ whole genome shotgun (WGS) entry which is preliminary data.</text>
</comment>
<keyword evidence="3" id="KW-1185">Reference proteome</keyword>
<evidence type="ECO:0000256" key="1">
    <source>
        <dbReference type="SAM" id="MobiDB-lite"/>
    </source>
</evidence>